<dbReference type="SUPFAM" id="SSF51735">
    <property type="entry name" value="NAD(P)-binding Rossmann-fold domains"/>
    <property type="match status" value="1"/>
</dbReference>
<keyword evidence="5" id="KW-1185">Reference proteome</keyword>
<dbReference type="OrthoDB" id="542013at2759"/>
<accession>A0A0C3JHW4</accession>
<sequence length="339" mass="37665">MEVLRFLRFLCEQRRPLPIPTTSDDVSSKVFMVVGSNSGLGLDASVFLARQKLKLLIVTSRDSTKCKQTREAILERTDSGNNEGTAVEAWPLEMNSFDSVRAIVDRLAAREDSQLNVLVANAGVLLDDNFSSTPDGWELTLQVNYLSTALLSLLLLPYLIKSSTADSPSRLAIVSSVAHYSGPKYLKGARTWDRILETVNSKRFAKGAERYCVSKLMSMMFVRELEARLPNPTPVVVCAIDPGMCQTKMLAKSPARSLTFFSRTAEVGSRTLVHAAIGDEARTMHGRYLSSCKVGEESTYIASPEGKEFSRRLWDETIQLLSQIDSRIPEVVEKYLRSV</sequence>
<evidence type="ECO:0000256" key="1">
    <source>
        <dbReference type="ARBA" id="ARBA00006484"/>
    </source>
</evidence>
<dbReference type="Gene3D" id="3.40.50.720">
    <property type="entry name" value="NAD(P)-binding Rossmann-like Domain"/>
    <property type="match status" value="1"/>
</dbReference>
<evidence type="ECO:0000313" key="4">
    <source>
        <dbReference type="EMBL" id="KIO08678.1"/>
    </source>
</evidence>
<dbReference type="HOGENOM" id="CLU_010194_44_4_1"/>
<proteinExistence type="inferred from homology"/>
<dbReference type="EMBL" id="KN831956">
    <property type="protein sequence ID" value="KIO08678.1"/>
    <property type="molecule type" value="Genomic_DNA"/>
</dbReference>
<keyword evidence="3" id="KW-0560">Oxidoreductase</keyword>
<dbReference type="InParanoid" id="A0A0C3JHW4"/>
<name>A0A0C3JHW4_PISTI</name>
<evidence type="ECO:0000313" key="5">
    <source>
        <dbReference type="Proteomes" id="UP000054217"/>
    </source>
</evidence>
<dbReference type="Pfam" id="PF00106">
    <property type="entry name" value="adh_short"/>
    <property type="match status" value="1"/>
</dbReference>
<evidence type="ECO:0000256" key="2">
    <source>
        <dbReference type="ARBA" id="ARBA00022857"/>
    </source>
</evidence>
<evidence type="ECO:0000256" key="3">
    <source>
        <dbReference type="ARBA" id="ARBA00023002"/>
    </source>
</evidence>
<dbReference type="InterPro" id="IPR002347">
    <property type="entry name" value="SDR_fam"/>
</dbReference>
<dbReference type="AlphaFoldDB" id="A0A0C3JHW4"/>
<gene>
    <name evidence="4" type="ORF">M404DRAFT_996918</name>
</gene>
<dbReference type="Proteomes" id="UP000054217">
    <property type="component" value="Unassembled WGS sequence"/>
</dbReference>
<dbReference type="GO" id="GO:0016491">
    <property type="term" value="F:oxidoreductase activity"/>
    <property type="evidence" value="ECO:0007669"/>
    <property type="project" value="UniProtKB-KW"/>
</dbReference>
<dbReference type="PANTHER" id="PTHR24320">
    <property type="entry name" value="RETINOL DEHYDROGENASE"/>
    <property type="match status" value="1"/>
</dbReference>
<protein>
    <recommendedName>
        <fullName evidence="6">Ketoreductase (KR) domain-containing protein</fullName>
    </recommendedName>
</protein>
<dbReference type="STRING" id="870435.A0A0C3JHW4"/>
<dbReference type="PANTHER" id="PTHR24320:SF252">
    <property type="entry name" value="DEHYDROGENASE_REDUCTASE FAMILY PROTEIN, PUTATIVE (AFU_ORTHOLOGUE AFUA_3G08550)-RELATED"/>
    <property type="match status" value="1"/>
</dbReference>
<keyword evidence="2" id="KW-0521">NADP</keyword>
<organism evidence="4 5">
    <name type="scientific">Pisolithus tinctorius Marx 270</name>
    <dbReference type="NCBI Taxonomy" id="870435"/>
    <lineage>
        <taxon>Eukaryota</taxon>
        <taxon>Fungi</taxon>
        <taxon>Dikarya</taxon>
        <taxon>Basidiomycota</taxon>
        <taxon>Agaricomycotina</taxon>
        <taxon>Agaricomycetes</taxon>
        <taxon>Agaricomycetidae</taxon>
        <taxon>Boletales</taxon>
        <taxon>Sclerodermatineae</taxon>
        <taxon>Pisolithaceae</taxon>
        <taxon>Pisolithus</taxon>
    </lineage>
</organism>
<comment type="similarity">
    <text evidence="1">Belongs to the short-chain dehydrogenases/reductases (SDR) family.</text>
</comment>
<evidence type="ECO:0008006" key="6">
    <source>
        <dbReference type="Google" id="ProtNLM"/>
    </source>
</evidence>
<reference evidence="5" key="2">
    <citation type="submission" date="2015-01" db="EMBL/GenBank/DDBJ databases">
        <title>Evolutionary Origins and Diversification of the Mycorrhizal Mutualists.</title>
        <authorList>
            <consortium name="DOE Joint Genome Institute"/>
            <consortium name="Mycorrhizal Genomics Consortium"/>
            <person name="Kohler A."/>
            <person name="Kuo A."/>
            <person name="Nagy L.G."/>
            <person name="Floudas D."/>
            <person name="Copeland A."/>
            <person name="Barry K.W."/>
            <person name="Cichocki N."/>
            <person name="Veneault-Fourrey C."/>
            <person name="LaButti K."/>
            <person name="Lindquist E.A."/>
            <person name="Lipzen A."/>
            <person name="Lundell T."/>
            <person name="Morin E."/>
            <person name="Murat C."/>
            <person name="Riley R."/>
            <person name="Ohm R."/>
            <person name="Sun H."/>
            <person name="Tunlid A."/>
            <person name="Henrissat B."/>
            <person name="Grigoriev I.V."/>
            <person name="Hibbett D.S."/>
            <person name="Martin F."/>
        </authorList>
    </citation>
    <scope>NUCLEOTIDE SEQUENCE [LARGE SCALE GENOMIC DNA]</scope>
    <source>
        <strain evidence="5">Marx 270</strain>
    </source>
</reference>
<dbReference type="InterPro" id="IPR036291">
    <property type="entry name" value="NAD(P)-bd_dom_sf"/>
</dbReference>
<dbReference type="PRINTS" id="PR00081">
    <property type="entry name" value="GDHRDH"/>
</dbReference>
<reference evidence="4 5" key="1">
    <citation type="submission" date="2014-04" db="EMBL/GenBank/DDBJ databases">
        <authorList>
            <consortium name="DOE Joint Genome Institute"/>
            <person name="Kuo A."/>
            <person name="Kohler A."/>
            <person name="Costa M.D."/>
            <person name="Nagy L.G."/>
            <person name="Floudas D."/>
            <person name="Copeland A."/>
            <person name="Barry K.W."/>
            <person name="Cichocki N."/>
            <person name="Veneault-Fourrey C."/>
            <person name="LaButti K."/>
            <person name="Lindquist E.A."/>
            <person name="Lipzen A."/>
            <person name="Lundell T."/>
            <person name="Morin E."/>
            <person name="Murat C."/>
            <person name="Sun H."/>
            <person name="Tunlid A."/>
            <person name="Henrissat B."/>
            <person name="Grigoriev I.V."/>
            <person name="Hibbett D.S."/>
            <person name="Martin F."/>
            <person name="Nordberg H.P."/>
            <person name="Cantor M.N."/>
            <person name="Hua S.X."/>
        </authorList>
    </citation>
    <scope>NUCLEOTIDE SEQUENCE [LARGE SCALE GENOMIC DNA]</scope>
    <source>
        <strain evidence="4 5">Marx 270</strain>
    </source>
</reference>